<dbReference type="PANTHER" id="PTHR34846:SF10">
    <property type="entry name" value="CYTOPLASMIC PROTEIN"/>
    <property type="match status" value="1"/>
</dbReference>
<protein>
    <submittedName>
        <fullName evidence="2">Carboxymuconolactone decarboxylase family protein</fullName>
    </submittedName>
</protein>
<dbReference type="Gene3D" id="1.20.1290.10">
    <property type="entry name" value="AhpD-like"/>
    <property type="match status" value="1"/>
</dbReference>
<name>A0ABX6YEN9_9MICO</name>
<dbReference type="PANTHER" id="PTHR34846">
    <property type="entry name" value="4-CARBOXYMUCONOLACTONE DECARBOXYLASE FAMILY PROTEIN (AFU_ORTHOLOGUE AFUA_6G11590)"/>
    <property type="match status" value="1"/>
</dbReference>
<dbReference type="NCBIfam" id="TIGR00778">
    <property type="entry name" value="ahpD_dom"/>
    <property type="match status" value="1"/>
</dbReference>
<evidence type="ECO:0000313" key="2">
    <source>
        <dbReference type="EMBL" id="QPZ37267.1"/>
    </source>
</evidence>
<dbReference type="InterPro" id="IPR003779">
    <property type="entry name" value="CMD-like"/>
</dbReference>
<accession>A0ABX6YEN9</accession>
<dbReference type="Pfam" id="PF02627">
    <property type="entry name" value="CMD"/>
    <property type="match status" value="1"/>
</dbReference>
<dbReference type="Proteomes" id="UP000662814">
    <property type="component" value="Chromosome"/>
</dbReference>
<organism evidence="2 3">
    <name type="scientific">Paramicrobacterium chengjingii</name>
    <dbReference type="NCBI Taxonomy" id="2769067"/>
    <lineage>
        <taxon>Bacteria</taxon>
        <taxon>Bacillati</taxon>
        <taxon>Actinomycetota</taxon>
        <taxon>Actinomycetes</taxon>
        <taxon>Micrococcales</taxon>
        <taxon>Microbacteriaceae</taxon>
        <taxon>Paramicrobacterium</taxon>
    </lineage>
</organism>
<dbReference type="SUPFAM" id="SSF69118">
    <property type="entry name" value="AhpD-like"/>
    <property type="match status" value="1"/>
</dbReference>
<dbReference type="EMBL" id="CP061169">
    <property type="protein sequence ID" value="QPZ37267.1"/>
    <property type="molecule type" value="Genomic_DNA"/>
</dbReference>
<evidence type="ECO:0000313" key="3">
    <source>
        <dbReference type="Proteomes" id="UP000662814"/>
    </source>
</evidence>
<gene>
    <name evidence="2" type="ORF">HCR76_10420</name>
</gene>
<keyword evidence="3" id="KW-1185">Reference proteome</keyword>
<dbReference type="InterPro" id="IPR004675">
    <property type="entry name" value="AhpD_core"/>
</dbReference>
<sequence length="153" mass="16774">MAPSSRIHPSRTHRDAYAALKKLSSTVAEIASDNDLDPVLVELVQLRASQINGCAYCLDVHSRSLVKLGESPQRIAVLSTWQEAGLYSPRECAALRLTEAVTLIHDGQLPDAVYREATEIFTAEQYAALVWVIVAINSFNRVAIAGRYPIEPA</sequence>
<evidence type="ECO:0000259" key="1">
    <source>
        <dbReference type="Pfam" id="PF02627"/>
    </source>
</evidence>
<proteinExistence type="predicted"/>
<dbReference type="InterPro" id="IPR029032">
    <property type="entry name" value="AhpD-like"/>
</dbReference>
<reference evidence="2 3" key="1">
    <citation type="submission" date="2020-12" db="EMBL/GenBank/DDBJ databases">
        <title>Microbacterium sp. HY060.</title>
        <authorList>
            <person name="Zhou J."/>
        </authorList>
    </citation>
    <scope>NUCLEOTIDE SEQUENCE [LARGE SCALE GENOMIC DNA]</scope>
    <source>
        <strain evidence="2 3">HY60</strain>
    </source>
</reference>
<dbReference type="RefSeq" id="WP_166992426.1">
    <property type="nucleotide sequence ID" value="NZ_CP061169.1"/>
</dbReference>
<feature type="domain" description="Carboxymuconolactone decarboxylase-like" evidence="1">
    <location>
        <begin position="18"/>
        <end position="99"/>
    </location>
</feature>